<dbReference type="InterPro" id="IPR036085">
    <property type="entry name" value="PAZ_dom_sf"/>
</dbReference>
<dbReference type="CDD" id="cd02846">
    <property type="entry name" value="PAZ_argonaute_like"/>
    <property type="match status" value="1"/>
</dbReference>
<dbReference type="SUPFAM" id="SSF101690">
    <property type="entry name" value="PAZ domain"/>
    <property type="match status" value="1"/>
</dbReference>
<dbReference type="PROSITE" id="PS50821">
    <property type="entry name" value="PAZ"/>
    <property type="match status" value="1"/>
</dbReference>
<feature type="compositionally biased region" description="Polar residues" evidence="1">
    <location>
        <begin position="717"/>
        <end position="735"/>
    </location>
</feature>
<keyword evidence="4" id="KW-1185">Reference proteome</keyword>
<dbReference type="PANTHER" id="PTHR22891">
    <property type="entry name" value="EUKARYOTIC TRANSLATION INITIATION FACTOR 2C"/>
    <property type="match status" value="1"/>
</dbReference>
<gene>
    <name evidence="3" type="ORF">Tdes44962_MAKER06633</name>
</gene>
<dbReference type="Proteomes" id="UP001138500">
    <property type="component" value="Unassembled WGS sequence"/>
</dbReference>
<feature type="domain" description="PAZ" evidence="2">
    <location>
        <begin position="285"/>
        <end position="378"/>
    </location>
</feature>
<dbReference type="Gene3D" id="2.170.260.10">
    <property type="entry name" value="paz domain"/>
    <property type="match status" value="1"/>
</dbReference>
<dbReference type="InterPro" id="IPR003100">
    <property type="entry name" value="PAZ_dom"/>
</dbReference>
<reference evidence="3 4" key="2">
    <citation type="journal article" date="2021" name="Curr. Genet.">
        <title>Genetic response to nitrogen starvation in the aggressive Eucalyptus foliar pathogen Teratosphaeria destructans.</title>
        <authorList>
            <person name="Havenga M."/>
            <person name="Wingfield B.D."/>
            <person name="Wingfield M.J."/>
            <person name="Dreyer L.L."/>
            <person name="Roets F."/>
            <person name="Aylward J."/>
        </authorList>
    </citation>
    <scope>NUCLEOTIDE SEQUENCE [LARGE SCALE GENOMIC DNA]</scope>
    <source>
        <strain evidence="3">CMW44962</strain>
    </source>
</reference>
<evidence type="ECO:0000259" key="2">
    <source>
        <dbReference type="PROSITE" id="PS50821"/>
    </source>
</evidence>
<evidence type="ECO:0000313" key="4">
    <source>
        <dbReference type="Proteomes" id="UP001138500"/>
    </source>
</evidence>
<dbReference type="EMBL" id="RIBY02000069">
    <property type="protein sequence ID" value="KAH9845427.1"/>
    <property type="molecule type" value="Genomic_DNA"/>
</dbReference>
<organism evidence="3 4">
    <name type="scientific">Teratosphaeria destructans</name>
    <dbReference type="NCBI Taxonomy" id="418781"/>
    <lineage>
        <taxon>Eukaryota</taxon>
        <taxon>Fungi</taxon>
        <taxon>Dikarya</taxon>
        <taxon>Ascomycota</taxon>
        <taxon>Pezizomycotina</taxon>
        <taxon>Dothideomycetes</taxon>
        <taxon>Dothideomycetidae</taxon>
        <taxon>Mycosphaerellales</taxon>
        <taxon>Teratosphaeriaceae</taxon>
        <taxon>Teratosphaeria</taxon>
    </lineage>
</organism>
<proteinExistence type="predicted"/>
<comment type="caution">
    <text evidence="3">The sequence shown here is derived from an EMBL/GenBank/DDBJ whole genome shotgun (WGS) entry which is preliminary data.</text>
</comment>
<dbReference type="AlphaFoldDB" id="A0A9W7T0U8"/>
<evidence type="ECO:0000256" key="1">
    <source>
        <dbReference type="SAM" id="MobiDB-lite"/>
    </source>
</evidence>
<reference evidence="3 4" key="1">
    <citation type="journal article" date="2018" name="IMA Fungus">
        <title>IMA Genome-F 10: Nine draft genome sequences of Claviceps purpurea s.lat., including C. arundinis, C. humidiphila, and C. cf. spartinae, pseudomolecules for the pitch canker pathogen Fusarium circinatum, draft genome of Davidsoniella eucalypti, Grosmannia galeiformis, Quambalaria eucalypti, and Teratosphaeria destructans.</title>
        <authorList>
            <person name="Wingfield B.D."/>
            <person name="Liu M."/>
            <person name="Nguyen H.D."/>
            <person name="Lane F.A."/>
            <person name="Morgan S.W."/>
            <person name="De Vos L."/>
            <person name="Wilken P.M."/>
            <person name="Duong T.A."/>
            <person name="Aylward J."/>
            <person name="Coetzee M.P."/>
            <person name="Dadej K."/>
            <person name="De Beer Z.W."/>
            <person name="Findlay W."/>
            <person name="Havenga M."/>
            <person name="Kolarik M."/>
            <person name="Menzies J.G."/>
            <person name="Naidoo K."/>
            <person name="Pochopski O."/>
            <person name="Shoukouhi P."/>
            <person name="Santana Q.C."/>
            <person name="Seifert K.A."/>
            <person name="Soal N."/>
            <person name="Steenkamp E.T."/>
            <person name="Tatham C.T."/>
            <person name="van der Nest M.A."/>
            <person name="Wingfield M.J."/>
        </authorList>
    </citation>
    <scope>NUCLEOTIDE SEQUENCE [LARGE SCALE GENOMIC DNA]</scope>
    <source>
        <strain evidence="3">CMW44962</strain>
    </source>
</reference>
<feature type="region of interest" description="Disordered" evidence="1">
    <location>
        <begin position="908"/>
        <end position="928"/>
    </location>
</feature>
<dbReference type="OrthoDB" id="3636600at2759"/>
<dbReference type="GO" id="GO:0003723">
    <property type="term" value="F:RNA binding"/>
    <property type="evidence" value="ECO:0007669"/>
    <property type="project" value="InterPro"/>
</dbReference>
<protein>
    <submittedName>
        <fullName evidence="3">Protein argonaute 2</fullName>
    </submittedName>
</protein>
<sequence length="1054" mass="114938">MSAHKMYDIGSSLDIGNPLKKVSIAHMSANDRIGVLTVQCMVPSPKECGQSLVTSERKHLMRAALELFINAKGLKYEIINSHLALAEHSGGDTAESSVTEEKSHYVARVQAYTGSGRPSNPHKFHRTFIRTGQREGPQWRWISKPETLQPRLDAPQSSVLSAKFPGHEQSSQPVYHDLHVAFSFSMQFPTIGGIVRCAEQCTDDIQALQSRDIINELLSRDSKDLLSSVDAEFHGLRVLRGVARSLHAQEQELVIAEVPCKKLSFKAQSVASFMQEYLGGAASLPITDIARLTEKPLKGVEVKVLGGQGSPIRRIVGIASQDASQLSAKPLGAHPDQTLAQYYSSKGVNLLTPSLPCINVGTIKSALFVPAELCLIAPGQPFSGALSPALQSELSSLKLSSSVVQIEGQPDRVPDQQDLIAATPVSRLKPNKSILTAQKPSAKAANQFKVVFVAVGSEIAEKRLYQDFATDLTTKVTSYNVGIVEQETIVLQHLGDVQSPKIWEHNLARHASDTDGRQVIFVIGHSDSVAKSATERIIKKICDQRLGAQCLFISVSDLQNAAYGRRSRSVTHFAGQQLSRIFACNPDAVEPKQLSVGLHITPLSRPQSGERAKRSVDECWYLVAFSARASIGSHDYYHKVVLRKVMAGGALDLNVLFKAFLQQITSGRDMTLDRITLFRSGAIVPLPSPAQESVSKHAAADGISGMLPHNVAPSVPSSVFNGSGSSTQPASAQSDTFDHAETATTAATSIESNEMLNGVDHEHQKTQQSKPMPSKFETLAQEATGFAQMLQGISADAELVYYHAAENPSFRLPDSALVNITSNSNHDADSPFGQPLLFLHDKKLLGSHDALGVLSATKHLHNQPLMKLTIIRQADDRGLGRLSAGQELLDKWQREGSKRTIRTRRVTRPRDHSIPHTPSRNASGLLGMASPRVGMFSPEHTEADADLPLRNVFETPRQSSVGSVSTVKGGATIPARDRMLVSESELQLLTEAFHDDLLKLHNTKWPIPTYLAQKASKRAIVNMESDCWNEDIPTAPYKLHEAHEKLKGTLYFLT</sequence>
<evidence type="ECO:0000313" key="3">
    <source>
        <dbReference type="EMBL" id="KAH9845427.1"/>
    </source>
</evidence>
<name>A0A9W7T0U8_9PEZI</name>
<accession>A0A9W7T0U8</accession>
<feature type="region of interest" description="Disordered" evidence="1">
    <location>
        <begin position="717"/>
        <end position="743"/>
    </location>
</feature>